<dbReference type="InterPro" id="IPR051781">
    <property type="entry name" value="Metallo-dep_Hydrolase"/>
</dbReference>
<dbReference type="SUPFAM" id="SSF51338">
    <property type="entry name" value="Composite domain of metallo-dependent hydrolases"/>
    <property type="match status" value="1"/>
</dbReference>
<dbReference type="InterPro" id="IPR011059">
    <property type="entry name" value="Metal-dep_hydrolase_composite"/>
</dbReference>
<accession>A0A1Q2M6R0</accession>
<keyword evidence="1" id="KW-0732">Signal</keyword>
<dbReference type="EMBL" id="CP019650">
    <property type="protein sequence ID" value="AQQ68310.1"/>
    <property type="molecule type" value="Genomic_DNA"/>
</dbReference>
<dbReference type="Proteomes" id="UP000188219">
    <property type="component" value="Chromosome"/>
</dbReference>
<protein>
    <submittedName>
        <fullName evidence="3">Amidohydrolase</fullName>
    </submittedName>
</protein>
<name>A0A1Q2M6R0_9GAMM</name>
<gene>
    <name evidence="3" type="ORF">Mag101_12190</name>
</gene>
<evidence type="ECO:0000313" key="3">
    <source>
        <dbReference type="EMBL" id="AQQ68310.1"/>
    </source>
</evidence>
<proteinExistence type="predicted"/>
<dbReference type="Gene3D" id="1.20.58.520">
    <property type="entry name" value="Amidohydrolase"/>
    <property type="match status" value="1"/>
</dbReference>
<dbReference type="OrthoDB" id="9807210at2"/>
<dbReference type="InterPro" id="IPR032466">
    <property type="entry name" value="Metal_Hydrolase"/>
</dbReference>
<dbReference type="SUPFAM" id="SSF51556">
    <property type="entry name" value="Metallo-dependent hydrolases"/>
    <property type="match status" value="1"/>
</dbReference>
<dbReference type="RefSeq" id="WP_077405323.1">
    <property type="nucleotide sequence ID" value="NZ_CP019650.1"/>
</dbReference>
<dbReference type="GO" id="GO:0016810">
    <property type="term" value="F:hydrolase activity, acting on carbon-nitrogen (but not peptide) bonds"/>
    <property type="evidence" value="ECO:0007669"/>
    <property type="project" value="InterPro"/>
</dbReference>
<evidence type="ECO:0000259" key="2">
    <source>
        <dbReference type="Pfam" id="PF01979"/>
    </source>
</evidence>
<sequence>MRTLTTCLFLLALFGCSKPADEVAGTKKDVTEETYSVMFGGTKVGDMTVVHTGNQLQIEFGFSNNGRGASSQETLVLGEGNVPTEWKITGKTTFGNAVDEEYIRTEGTARWRSASGEGQADVTANPIYIAQNASPYSLFLYTQAVLESGRDSYPALPAGDLVVTPKRELQLKGESKDLSATMYAVGGIDMDPQYLVLDEQQELVAIVSPRAAFIRQGLEGEEKRLRELAASLNAARFEEIASRVTHQYQQPVRVNNVRVFDPKALGLTQPVSVLVKDGVIVAIDDVQAEQNLGEVMIDGEGGTLVAGLYEMHGHMSDNDALLNVIAGVTSVRDMGNESDVLESLIEKIDSGQLIGPRIIKSGFIEGVSEYSNSTGELAPTKEDALQLVRDYAAKDGYTQIKIYSSMNGEWIPDVAKEAHKLGLRVAGHIPAFYTADQMIEAGYNEITHINQLMLGWVLTPEEDTRTLFRITGMKRFVDLDLTSDKVAKTLEMMVENDIALDPTTVIHELGMTSRNGITRQGALDYIENMPVSVQRRAKVAMLNVADDAEDQAYKAAYQKIIDTLALMHQKGILLVPGTDLGGAFEQHRELELFQEFGMSAAEALKRGTYDMAEYLGHGNTLGSIEVGKQADFFLVPGDPTQDLKAIKTISMVTTNGKFFYPTEVYPEFGVKPFTRVPAVKEASL</sequence>
<evidence type="ECO:0000256" key="1">
    <source>
        <dbReference type="SAM" id="SignalP"/>
    </source>
</evidence>
<dbReference type="KEGG" id="maga:Mag101_12190"/>
<dbReference type="eggNOG" id="COG1228">
    <property type="taxonomic scope" value="Bacteria"/>
</dbReference>
<organism evidence="3 4">
    <name type="scientific">Microbulbifer agarilyticus</name>
    <dbReference type="NCBI Taxonomy" id="260552"/>
    <lineage>
        <taxon>Bacteria</taxon>
        <taxon>Pseudomonadati</taxon>
        <taxon>Pseudomonadota</taxon>
        <taxon>Gammaproteobacteria</taxon>
        <taxon>Cellvibrionales</taxon>
        <taxon>Microbulbiferaceae</taxon>
        <taxon>Microbulbifer</taxon>
    </lineage>
</organism>
<evidence type="ECO:0000313" key="4">
    <source>
        <dbReference type="Proteomes" id="UP000188219"/>
    </source>
</evidence>
<dbReference type="Gene3D" id="3.40.50.10910">
    <property type="entry name" value="Amidohydrolase"/>
    <property type="match status" value="1"/>
</dbReference>
<dbReference type="AlphaFoldDB" id="A0A1Q2M6R0"/>
<feature type="domain" description="Amidohydrolase-related" evidence="2">
    <location>
        <begin position="324"/>
        <end position="657"/>
    </location>
</feature>
<reference evidence="3" key="1">
    <citation type="submission" date="2017-02" db="EMBL/GenBank/DDBJ databases">
        <title>Genome of Microbulbifer agarilyticus GP101.</title>
        <authorList>
            <person name="Jung J."/>
            <person name="Bae S.S."/>
            <person name="Baek K."/>
        </authorList>
    </citation>
    <scope>NUCLEOTIDE SEQUENCE [LARGE SCALE GENOMIC DNA]</scope>
    <source>
        <strain evidence="3">GP101</strain>
    </source>
</reference>
<dbReference type="STRING" id="260552.Mag101_12190"/>
<dbReference type="InterPro" id="IPR006680">
    <property type="entry name" value="Amidohydro-rel"/>
</dbReference>
<feature type="chain" id="PRO_5012930416" evidence="1">
    <location>
        <begin position="21"/>
        <end position="684"/>
    </location>
</feature>
<dbReference type="PANTHER" id="PTHR43135:SF3">
    <property type="entry name" value="ALPHA-D-RIBOSE 1-METHYLPHOSPHONATE 5-TRIPHOSPHATE DIPHOSPHATASE"/>
    <property type="match status" value="1"/>
</dbReference>
<feature type="signal peptide" evidence="1">
    <location>
        <begin position="1"/>
        <end position="20"/>
    </location>
</feature>
<dbReference type="Gene3D" id="3.30.110.90">
    <property type="entry name" value="Amidohydrolase"/>
    <property type="match status" value="2"/>
</dbReference>
<dbReference type="PROSITE" id="PS51257">
    <property type="entry name" value="PROKAR_LIPOPROTEIN"/>
    <property type="match status" value="1"/>
</dbReference>
<keyword evidence="4" id="KW-1185">Reference proteome</keyword>
<dbReference type="Gene3D" id="2.30.40.10">
    <property type="entry name" value="Urease, subunit C, domain 1"/>
    <property type="match status" value="2"/>
</dbReference>
<dbReference type="Pfam" id="PF01979">
    <property type="entry name" value="Amidohydro_1"/>
    <property type="match status" value="1"/>
</dbReference>
<dbReference type="PANTHER" id="PTHR43135">
    <property type="entry name" value="ALPHA-D-RIBOSE 1-METHYLPHOSPHONATE 5-TRIPHOSPHATE DIPHOSPHATASE"/>
    <property type="match status" value="1"/>
</dbReference>